<accession>A0ABY8L4Z3</accession>
<feature type="transmembrane region" description="Helical" evidence="1">
    <location>
        <begin position="96"/>
        <end position="116"/>
    </location>
</feature>
<dbReference type="Pfam" id="PF05360">
    <property type="entry name" value="YiaAB"/>
    <property type="match status" value="2"/>
</dbReference>
<dbReference type="InterPro" id="IPR038972">
    <property type="entry name" value="YiaA-like"/>
</dbReference>
<feature type="transmembrane region" description="Helical" evidence="1">
    <location>
        <begin position="33"/>
        <end position="54"/>
    </location>
</feature>
<gene>
    <name evidence="3" type="primary">yiaA</name>
    <name evidence="3" type="ORF">P8625_04865</name>
</gene>
<keyword evidence="1" id="KW-1133">Transmembrane helix</keyword>
<evidence type="ECO:0000256" key="1">
    <source>
        <dbReference type="SAM" id="Phobius"/>
    </source>
</evidence>
<organism evidence="3 4">
    <name type="scientific">Tenacibaculum tangerinum</name>
    <dbReference type="NCBI Taxonomy" id="3038772"/>
    <lineage>
        <taxon>Bacteria</taxon>
        <taxon>Pseudomonadati</taxon>
        <taxon>Bacteroidota</taxon>
        <taxon>Flavobacteriia</taxon>
        <taxon>Flavobacteriales</taxon>
        <taxon>Flavobacteriaceae</taxon>
        <taxon>Tenacibaculum</taxon>
    </lineage>
</organism>
<dbReference type="PANTHER" id="PTHR37290:SF1">
    <property type="entry name" value="INNER MEMBRANE PROTEIN YIAA"/>
    <property type="match status" value="1"/>
</dbReference>
<evidence type="ECO:0000313" key="4">
    <source>
        <dbReference type="Proteomes" id="UP001232001"/>
    </source>
</evidence>
<keyword evidence="4" id="KW-1185">Reference proteome</keyword>
<dbReference type="EMBL" id="CP122539">
    <property type="protein sequence ID" value="WGH76494.1"/>
    <property type="molecule type" value="Genomic_DNA"/>
</dbReference>
<feature type="domain" description="YiaAB two helix" evidence="2">
    <location>
        <begin position="34"/>
        <end position="86"/>
    </location>
</feature>
<evidence type="ECO:0000313" key="3">
    <source>
        <dbReference type="EMBL" id="WGH76494.1"/>
    </source>
</evidence>
<dbReference type="RefSeq" id="WP_279652360.1">
    <property type="nucleotide sequence ID" value="NZ_CP122539.1"/>
</dbReference>
<dbReference type="NCBIfam" id="NF008482">
    <property type="entry name" value="PRK11383.1"/>
    <property type="match status" value="1"/>
</dbReference>
<feature type="domain" description="YiaAB two helix" evidence="2">
    <location>
        <begin position="97"/>
        <end position="149"/>
    </location>
</feature>
<keyword evidence="1" id="KW-0472">Membrane</keyword>
<protein>
    <submittedName>
        <fullName evidence="3">Inner membrane protein YiaA</fullName>
    </submittedName>
</protein>
<dbReference type="InterPro" id="IPR008024">
    <property type="entry name" value="YiaAB"/>
</dbReference>
<reference evidence="3 4" key="1">
    <citation type="submission" date="2023-04" db="EMBL/GenBank/DDBJ databases">
        <title>Tenacibaculum tangerinum sp. nov., isolated from sea tidal flat of South Korea.</title>
        <authorList>
            <person name="Lee S.H."/>
            <person name="Kim J.-J."/>
        </authorList>
    </citation>
    <scope>NUCLEOTIDE SEQUENCE [LARGE SCALE GENOMIC DNA]</scope>
    <source>
        <strain evidence="3 4">GRR-S3-23</strain>
    </source>
</reference>
<keyword evidence="1" id="KW-0812">Transmembrane</keyword>
<sequence>MNTQSECSLEQIKKAQKETKNTLKEYNQKPTSAYVGASWVALLIGISSYCIGLWNVNMELNEKGYYFTVLLFALFSVISVQKSVRDRLEGIKVTEIYYSISWFTTIISILLLIVGLWNADLLLSEKGFYAMSFALSIYAAISVQKNTRDIEFINKREEKVDEE</sequence>
<name>A0ABY8L4Z3_9FLAO</name>
<dbReference type="Proteomes" id="UP001232001">
    <property type="component" value="Chromosome"/>
</dbReference>
<evidence type="ECO:0000259" key="2">
    <source>
        <dbReference type="Pfam" id="PF05360"/>
    </source>
</evidence>
<proteinExistence type="predicted"/>
<feature type="transmembrane region" description="Helical" evidence="1">
    <location>
        <begin position="66"/>
        <end position="84"/>
    </location>
</feature>
<dbReference type="PANTHER" id="PTHR37290">
    <property type="entry name" value="INNER MEMBRANE PROTEIN YIAA-RELATED"/>
    <property type="match status" value="1"/>
</dbReference>